<proteinExistence type="predicted"/>
<reference evidence="4" key="2">
    <citation type="submission" date="2025-04" db="UniProtKB">
        <authorList>
            <consortium name="RefSeq"/>
        </authorList>
    </citation>
    <scope>IDENTIFICATION</scope>
</reference>
<dbReference type="AlphaFoldDB" id="A0A6P4FK20"/>
<evidence type="ECO:0000313" key="4">
    <source>
        <dbReference type="RefSeq" id="XP_016989734.1"/>
    </source>
</evidence>
<evidence type="ECO:0000313" key="3">
    <source>
        <dbReference type="Proteomes" id="UP001652680"/>
    </source>
</evidence>
<dbReference type="EnsemblMetazoa" id="XM_017134245.2">
    <property type="protein sequence ID" value="XP_016989734.1"/>
    <property type="gene ID" value="LOC108051938"/>
</dbReference>
<dbReference type="OrthoDB" id="7848737at2759"/>
<keyword evidence="1" id="KW-0732">Signal</keyword>
<dbReference type="RefSeq" id="XP_016989734.1">
    <property type="nucleotide sequence ID" value="XM_017134245.1"/>
</dbReference>
<feature type="chain" id="PRO_5027550938" evidence="1">
    <location>
        <begin position="20"/>
        <end position="288"/>
    </location>
</feature>
<evidence type="ECO:0000313" key="2">
    <source>
        <dbReference type="EnsemblMetazoa" id="XP_016989734.1"/>
    </source>
</evidence>
<accession>A0A6P4FK20</accession>
<dbReference type="GeneID" id="108051938"/>
<keyword evidence="3" id="KW-1185">Reference proteome</keyword>
<reference evidence="2" key="3">
    <citation type="submission" date="2025-05" db="UniProtKB">
        <authorList>
            <consortium name="EnsemblMetazoa"/>
        </authorList>
    </citation>
    <scope>IDENTIFICATION</scope>
</reference>
<sequence length="288" mass="31308">MRFFGLLVPIVCGLLCAAADPQQTYDGRNGPHVFGTPGNQVYIRGQNDGVYKVPGVGGQFQHNSSPAEHVYTDEQGNTYVHRKKAGGPGTHTIRAPGPVVAQPIYPAVQDSRYGPLVSVPRRSRSPQFHVERPGRTVDVGPGGFVIQRGRRSPQFHVERPGRTVDVGSGAFVIQRSRRSPQFHVERPGRTVDVGPGGFVIQRSRRSPQFHVERPGRTVDVGPGGFVIQRSSRSINDGRVQGENFVARDDQAGVWDGNVSVWKRPDGRTVTLGADGSAIVSGHGQTQHY</sequence>
<organism evidence="4">
    <name type="scientific">Drosophila rhopaloa</name>
    <name type="common">Fruit fly</name>
    <dbReference type="NCBI Taxonomy" id="1041015"/>
    <lineage>
        <taxon>Eukaryota</taxon>
        <taxon>Metazoa</taxon>
        <taxon>Ecdysozoa</taxon>
        <taxon>Arthropoda</taxon>
        <taxon>Hexapoda</taxon>
        <taxon>Insecta</taxon>
        <taxon>Pterygota</taxon>
        <taxon>Neoptera</taxon>
        <taxon>Endopterygota</taxon>
        <taxon>Diptera</taxon>
        <taxon>Brachycera</taxon>
        <taxon>Muscomorpha</taxon>
        <taxon>Ephydroidea</taxon>
        <taxon>Drosophilidae</taxon>
        <taxon>Drosophila</taxon>
        <taxon>Sophophora</taxon>
    </lineage>
</organism>
<dbReference type="Proteomes" id="UP001652680">
    <property type="component" value="Unassembled WGS sequence"/>
</dbReference>
<protein>
    <submittedName>
        <fullName evidence="4">Immune-induced peptides</fullName>
    </submittedName>
</protein>
<feature type="signal peptide" evidence="1">
    <location>
        <begin position="1"/>
        <end position="19"/>
    </location>
</feature>
<gene>
    <name evidence="4" type="primary">LOC108051938</name>
    <name evidence="2" type="synonym">108051938</name>
</gene>
<reference evidence="3" key="1">
    <citation type="journal article" date="2021" name="Elife">
        <title>Highly contiguous assemblies of 101 drosophilid genomes.</title>
        <authorList>
            <person name="Kim B.Y."/>
            <person name="Wang J.R."/>
            <person name="Miller D.E."/>
            <person name="Barmina O."/>
            <person name="Delaney E."/>
            <person name="Thompson A."/>
            <person name="Comeault A.A."/>
            <person name="Peede D."/>
            <person name="D'Agostino E.R."/>
            <person name="Pelaez J."/>
            <person name="Aguilar J.M."/>
            <person name="Haji D."/>
            <person name="Matsunaga T."/>
            <person name="Armstrong E.E."/>
            <person name="Zych M."/>
            <person name="Ogawa Y."/>
            <person name="Stamenkovic-Radak M."/>
            <person name="Jelic M."/>
            <person name="Veselinovic M.S."/>
            <person name="Tanaskovic M."/>
            <person name="Eric P."/>
            <person name="Gao J.J."/>
            <person name="Katoh T.K."/>
            <person name="Toda M.J."/>
            <person name="Watabe H."/>
            <person name="Watada M."/>
            <person name="Davis J.S."/>
            <person name="Moyle L.C."/>
            <person name="Manoli G."/>
            <person name="Bertolini E."/>
            <person name="Kostal V."/>
            <person name="Hawley R.S."/>
            <person name="Takahashi A."/>
            <person name="Jones C.D."/>
            <person name="Price D.K."/>
            <person name="Whiteman N."/>
            <person name="Kopp A."/>
            <person name="Matute D.R."/>
            <person name="Petrov D.A."/>
        </authorList>
    </citation>
    <scope>NUCLEOTIDE SEQUENCE [LARGE SCALE GENOMIC DNA]</scope>
</reference>
<name>A0A6P4FK20_DRORH</name>
<evidence type="ECO:0000256" key="1">
    <source>
        <dbReference type="SAM" id="SignalP"/>
    </source>
</evidence>